<reference evidence="1 2" key="2">
    <citation type="submission" date="2009-02" db="EMBL/GenBank/DDBJ databases">
        <title>Draft genome sequence of Clostridium methylpentosum (DSM 5476).</title>
        <authorList>
            <person name="Sudarsanam P."/>
            <person name="Ley R."/>
            <person name="Guruge J."/>
            <person name="Turnbaugh P.J."/>
            <person name="Mahowald M."/>
            <person name="Liep D."/>
            <person name="Gordon J."/>
        </authorList>
    </citation>
    <scope>NUCLEOTIDE SEQUENCE [LARGE SCALE GENOMIC DNA]</scope>
    <source>
        <strain evidence="1 2">DSM 5476</strain>
    </source>
</reference>
<accession>C0EAA1</accession>
<dbReference type="AlphaFoldDB" id="C0EAA1"/>
<dbReference type="HOGENOM" id="CLU_3249575_0_0_9"/>
<protein>
    <submittedName>
        <fullName evidence="1">Uncharacterized protein</fullName>
    </submittedName>
</protein>
<dbReference type="EMBL" id="ACEC01000030">
    <property type="protein sequence ID" value="EEG31593.1"/>
    <property type="molecule type" value="Genomic_DNA"/>
</dbReference>
<dbReference type="Proteomes" id="UP000003340">
    <property type="component" value="Unassembled WGS sequence"/>
</dbReference>
<gene>
    <name evidence="1" type="ORF">CLOSTMETH_00755</name>
</gene>
<sequence>MYHIILLYNVAIFSPRVQYPPKELGGYCVGELCKERVKEMTD</sequence>
<organism evidence="1 2">
    <name type="scientific">[Clostridium] methylpentosum DSM 5476</name>
    <dbReference type="NCBI Taxonomy" id="537013"/>
    <lineage>
        <taxon>Bacteria</taxon>
        <taxon>Bacillati</taxon>
        <taxon>Bacillota</taxon>
        <taxon>Clostridia</taxon>
        <taxon>Eubacteriales</taxon>
        <taxon>Oscillospiraceae</taxon>
        <taxon>Oscillospiraceae incertae sedis</taxon>
    </lineage>
</organism>
<reference evidence="1 2" key="1">
    <citation type="submission" date="2009-01" db="EMBL/GenBank/DDBJ databases">
        <authorList>
            <person name="Fulton L."/>
            <person name="Clifton S."/>
            <person name="Fulton B."/>
            <person name="Xu J."/>
            <person name="Minx P."/>
            <person name="Pepin K.H."/>
            <person name="Johnson M."/>
            <person name="Bhonagiri V."/>
            <person name="Nash W.E."/>
            <person name="Mardis E.R."/>
            <person name="Wilson R.K."/>
        </authorList>
    </citation>
    <scope>NUCLEOTIDE SEQUENCE [LARGE SCALE GENOMIC DNA]</scope>
    <source>
        <strain evidence="1 2">DSM 5476</strain>
    </source>
</reference>
<proteinExistence type="predicted"/>
<name>C0EAA1_9FIRM</name>
<evidence type="ECO:0000313" key="2">
    <source>
        <dbReference type="Proteomes" id="UP000003340"/>
    </source>
</evidence>
<comment type="caution">
    <text evidence="1">The sequence shown here is derived from an EMBL/GenBank/DDBJ whole genome shotgun (WGS) entry which is preliminary data.</text>
</comment>
<evidence type="ECO:0000313" key="1">
    <source>
        <dbReference type="EMBL" id="EEG31593.1"/>
    </source>
</evidence>
<keyword evidence="2" id="KW-1185">Reference proteome</keyword>